<comment type="caution">
    <text evidence="3">The sequence shown here is derived from an EMBL/GenBank/DDBJ whole genome shotgun (WGS) entry which is preliminary data.</text>
</comment>
<evidence type="ECO:0000256" key="1">
    <source>
        <dbReference type="SAM" id="MobiDB-lite"/>
    </source>
</evidence>
<dbReference type="PANTHER" id="PTHR30562:SF1">
    <property type="entry name" value="UVRABC SYSTEM PROTEIN C"/>
    <property type="match status" value="1"/>
</dbReference>
<organism evidence="3 4">
    <name type="scientific">Klebsiella michiganensis</name>
    <dbReference type="NCBI Taxonomy" id="1134687"/>
    <lineage>
        <taxon>Bacteria</taxon>
        <taxon>Pseudomonadati</taxon>
        <taxon>Pseudomonadota</taxon>
        <taxon>Gammaproteobacteria</taxon>
        <taxon>Enterobacterales</taxon>
        <taxon>Enterobacteriaceae</taxon>
        <taxon>Klebsiella/Raoultella group</taxon>
        <taxon>Klebsiella</taxon>
    </lineage>
</organism>
<name>A0A7H4PJT4_9ENTR</name>
<dbReference type="Proteomes" id="UP000254863">
    <property type="component" value="Unassembled WGS sequence"/>
</dbReference>
<feature type="region of interest" description="Disordered" evidence="1">
    <location>
        <begin position="82"/>
        <end position="108"/>
    </location>
</feature>
<accession>A0A7H4PJT4</accession>
<dbReference type="Pfam" id="PF22920">
    <property type="entry name" value="UvrC_RNaseH"/>
    <property type="match status" value="1"/>
</dbReference>
<dbReference type="AlphaFoldDB" id="A0A7H4PJT4"/>
<dbReference type="PROSITE" id="PS50165">
    <property type="entry name" value="UVRC"/>
    <property type="match status" value="1"/>
</dbReference>
<evidence type="ECO:0000313" key="3">
    <source>
        <dbReference type="EMBL" id="STW78657.1"/>
    </source>
</evidence>
<feature type="domain" description="UvrC family homology region profile" evidence="2">
    <location>
        <begin position="14"/>
        <end position="91"/>
    </location>
</feature>
<dbReference type="GO" id="GO:0009381">
    <property type="term" value="F:excinuclease ABC activity"/>
    <property type="evidence" value="ECO:0007669"/>
    <property type="project" value="InterPro"/>
</dbReference>
<gene>
    <name evidence="3" type="primary">uvrC_3</name>
    <name evidence="3" type="ORF">NCTC11685_05966</name>
</gene>
<proteinExistence type="predicted"/>
<dbReference type="InterPro" id="IPR001162">
    <property type="entry name" value="UvrC_RNase_H_dom"/>
</dbReference>
<sequence length="139" mass="15021">MPAWRASTCCLSARGKVLGSRSYFPKVPNGTELGEVVETFVGQFYLQGSQMRTLPGEILLDFNLGDKTLLADSLSELAGRRVNVQTKPRGDSRPLPEAGAHERRDGADHQAFPAFNDYATFAGTGDITQASGRQSDGML</sequence>
<dbReference type="GO" id="GO:0009380">
    <property type="term" value="C:excinuclease repair complex"/>
    <property type="evidence" value="ECO:0007669"/>
    <property type="project" value="TreeGrafter"/>
</dbReference>
<protein>
    <submittedName>
        <fullName evidence="3">Excinuclease ABC subunit C</fullName>
    </submittedName>
</protein>
<dbReference type="PANTHER" id="PTHR30562">
    <property type="entry name" value="UVRC/OXIDOREDUCTASE"/>
    <property type="match status" value="1"/>
</dbReference>
<evidence type="ECO:0000313" key="4">
    <source>
        <dbReference type="Proteomes" id="UP000254863"/>
    </source>
</evidence>
<feature type="compositionally biased region" description="Basic and acidic residues" evidence="1">
    <location>
        <begin position="88"/>
        <end position="108"/>
    </location>
</feature>
<dbReference type="EMBL" id="UGMS01000003">
    <property type="protein sequence ID" value="STW78657.1"/>
    <property type="molecule type" value="Genomic_DNA"/>
</dbReference>
<dbReference type="InterPro" id="IPR050066">
    <property type="entry name" value="UvrABC_protein_C"/>
</dbReference>
<reference evidence="3 4" key="1">
    <citation type="submission" date="2018-06" db="EMBL/GenBank/DDBJ databases">
        <authorList>
            <consortium name="Pathogen Informatics"/>
            <person name="Doyle S."/>
        </authorList>
    </citation>
    <scope>NUCLEOTIDE SEQUENCE [LARGE SCALE GENOMIC DNA]</scope>
    <source>
        <strain evidence="3 4">NCTC11685</strain>
    </source>
</reference>
<dbReference type="GO" id="GO:0006974">
    <property type="term" value="P:DNA damage response"/>
    <property type="evidence" value="ECO:0007669"/>
    <property type="project" value="TreeGrafter"/>
</dbReference>
<evidence type="ECO:0000259" key="2">
    <source>
        <dbReference type="PROSITE" id="PS50165"/>
    </source>
</evidence>